<sequence>MLDTAKRQISGRLDRSDRHYGTTTQGSVFIEQATSKSISTLHLFLGVRMVLFWCRTKQAQLRALSNQFRRCYFQIHESASVIRGTKIGVVNGPSLSFHRTGSELGNHVRFFAAPVQVKPKYEEKDKGRPRMNEQIHAQYVRLVTDEGHSVVSRHEALERARKLDLDLVEVQSSVDLPVCKLMDYKKEMYIKQVKEKEQTKKKSDLVLRKGGLKEVRITCKIKQHDLQTKADTIKRLAERGYRVKCMAVAVPNEKENQDLGGLLSRLSALIEDFSLVESGPKVEAKQAYAVVRHIKFGPLKKGPGKKMSSNISTQSPEEEQSVNESDSETVEDTFSEEAMELDSTDDFDQNHTVKTAPETSNRYAASKQTNGMANGLENRYATMRPTNGSGPGVRRRFEPESQSQNPNNRQFDLNRRGPDEAASSYGKFGAPKPNNDPPRESGPVEVNRYKKGPRPQAPTSRDDFSRENIRR</sequence>
<reference evidence="1 2" key="2">
    <citation type="journal article" date="2022" name="Mol. Ecol. Resour.">
        <title>The genomes of chicory, endive, great burdock and yacon provide insights into Asteraceae paleo-polyploidization history and plant inulin production.</title>
        <authorList>
            <person name="Fan W."/>
            <person name="Wang S."/>
            <person name="Wang H."/>
            <person name="Wang A."/>
            <person name="Jiang F."/>
            <person name="Liu H."/>
            <person name="Zhao H."/>
            <person name="Xu D."/>
            <person name="Zhang Y."/>
        </authorList>
    </citation>
    <scope>NUCLEOTIDE SEQUENCE [LARGE SCALE GENOMIC DNA]</scope>
    <source>
        <strain evidence="2">cv. Yunnan</strain>
        <tissue evidence="1">Leaves</tissue>
    </source>
</reference>
<organism evidence="1 2">
    <name type="scientific">Smallanthus sonchifolius</name>
    <dbReference type="NCBI Taxonomy" id="185202"/>
    <lineage>
        <taxon>Eukaryota</taxon>
        <taxon>Viridiplantae</taxon>
        <taxon>Streptophyta</taxon>
        <taxon>Embryophyta</taxon>
        <taxon>Tracheophyta</taxon>
        <taxon>Spermatophyta</taxon>
        <taxon>Magnoliopsida</taxon>
        <taxon>eudicotyledons</taxon>
        <taxon>Gunneridae</taxon>
        <taxon>Pentapetalae</taxon>
        <taxon>asterids</taxon>
        <taxon>campanulids</taxon>
        <taxon>Asterales</taxon>
        <taxon>Asteraceae</taxon>
        <taxon>Asteroideae</taxon>
        <taxon>Heliantheae alliance</taxon>
        <taxon>Millerieae</taxon>
        <taxon>Smallanthus</taxon>
    </lineage>
</organism>
<comment type="caution">
    <text evidence="1">The sequence shown here is derived from an EMBL/GenBank/DDBJ whole genome shotgun (WGS) entry which is preliminary data.</text>
</comment>
<dbReference type="EMBL" id="CM042019">
    <property type="protein sequence ID" value="KAI3823758.1"/>
    <property type="molecule type" value="Genomic_DNA"/>
</dbReference>
<proteinExistence type="predicted"/>
<protein>
    <submittedName>
        <fullName evidence="1">Uncharacterized protein</fullName>
    </submittedName>
</protein>
<gene>
    <name evidence="1" type="ORF">L1987_05199</name>
</gene>
<keyword evidence="2" id="KW-1185">Reference proteome</keyword>
<accession>A0ACB9JUZ8</accession>
<evidence type="ECO:0000313" key="1">
    <source>
        <dbReference type="EMBL" id="KAI3823758.1"/>
    </source>
</evidence>
<dbReference type="Proteomes" id="UP001056120">
    <property type="component" value="Linkage Group LG02"/>
</dbReference>
<reference evidence="2" key="1">
    <citation type="journal article" date="2022" name="Mol. Ecol. Resour.">
        <title>The genomes of chicory, endive, great burdock and yacon provide insights into Asteraceae palaeo-polyploidization history and plant inulin production.</title>
        <authorList>
            <person name="Fan W."/>
            <person name="Wang S."/>
            <person name="Wang H."/>
            <person name="Wang A."/>
            <person name="Jiang F."/>
            <person name="Liu H."/>
            <person name="Zhao H."/>
            <person name="Xu D."/>
            <person name="Zhang Y."/>
        </authorList>
    </citation>
    <scope>NUCLEOTIDE SEQUENCE [LARGE SCALE GENOMIC DNA]</scope>
    <source>
        <strain evidence="2">cv. Yunnan</strain>
    </source>
</reference>
<evidence type="ECO:0000313" key="2">
    <source>
        <dbReference type="Proteomes" id="UP001056120"/>
    </source>
</evidence>
<name>A0ACB9JUZ8_9ASTR</name>